<evidence type="ECO:0000313" key="2">
    <source>
        <dbReference type="Proteomes" id="UP000316621"/>
    </source>
</evidence>
<dbReference type="EMBL" id="CM010720">
    <property type="protein sequence ID" value="RZC67058.1"/>
    <property type="molecule type" value="Genomic_DNA"/>
</dbReference>
<protein>
    <submittedName>
        <fullName evidence="1">Uncharacterized protein</fullName>
    </submittedName>
</protein>
<gene>
    <name evidence="1" type="ORF">C5167_010748</name>
</gene>
<dbReference type="Gramene" id="RZC67058">
    <property type="protein sequence ID" value="RZC67058"/>
    <property type="gene ID" value="C5167_010748"/>
</dbReference>
<organism evidence="1 2">
    <name type="scientific">Papaver somniferum</name>
    <name type="common">Opium poppy</name>
    <dbReference type="NCBI Taxonomy" id="3469"/>
    <lineage>
        <taxon>Eukaryota</taxon>
        <taxon>Viridiplantae</taxon>
        <taxon>Streptophyta</taxon>
        <taxon>Embryophyta</taxon>
        <taxon>Tracheophyta</taxon>
        <taxon>Spermatophyta</taxon>
        <taxon>Magnoliopsida</taxon>
        <taxon>Ranunculales</taxon>
        <taxon>Papaveraceae</taxon>
        <taxon>Papaveroideae</taxon>
        <taxon>Papaver</taxon>
    </lineage>
</organism>
<name>A0A4Y7K522_PAPSO</name>
<sequence>MELDQGLGEASEKSVCSRDMPSTQLALESISLFSKGISLILYRWLRLRCSLHMEECQPHDVKSVRSRVIELVRIYFKYGIGLMQGIYEMLMYSVCNSKQVGGKLYNLYQEILQGKYDSIEELRKTTSWFGEDYMQKLRTAEEEELIRVRTANADRAKISRRRRQKVQAYFL</sequence>
<dbReference type="AlphaFoldDB" id="A0A4Y7K522"/>
<evidence type="ECO:0000313" key="1">
    <source>
        <dbReference type="EMBL" id="RZC67058.1"/>
    </source>
</evidence>
<reference evidence="1 2" key="1">
    <citation type="journal article" date="2018" name="Science">
        <title>The opium poppy genome and morphinan production.</title>
        <authorList>
            <person name="Guo L."/>
            <person name="Winzer T."/>
            <person name="Yang X."/>
            <person name="Li Y."/>
            <person name="Ning Z."/>
            <person name="He Z."/>
            <person name="Teodor R."/>
            <person name="Lu Y."/>
            <person name="Bowser T.A."/>
            <person name="Graham I.A."/>
            <person name="Ye K."/>
        </authorList>
    </citation>
    <scope>NUCLEOTIDE SEQUENCE [LARGE SCALE GENOMIC DNA]</scope>
    <source>
        <strain evidence="2">cv. HN1</strain>
        <tissue evidence="1">Leaves</tissue>
    </source>
</reference>
<dbReference type="Proteomes" id="UP000316621">
    <property type="component" value="Chromosome 6"/>
</dbReference>
<keyword evidence="2" id="KW-1185">Reference proteome</keyword>
<proteinExistence type="predicted"/>
<accession>A0A4Y7K522</accession>